<evidence type="ECO:0000313" key="5">
    <source>
        <dbReference type="EMBL" id="ROZ82674.1"/>
    </source>
</evidence>
<keyword evidence="2" id="KW-0378">Hydrolase</keyword>
<dbReference type="NCBIfam" id="NF006602">
    <property type="entry name" value="PRK09146.1"/>
    <property type="match status" value="1"/>
</dbReference>
<protein>
    <submittedName>
        <fullName evidence="5">3'-5' exonuclease</fullName>
    </submittedName>
</protein>
<dbReference type="Pfam" id="PF00929">
    <property type="entry name" value="RNase_T"/>
    <property type="match status" value="1"/>
</dbReference>
<dbReference type="SUPFAM" id="SSF53098">
    <property type="entry name" value="Ribonuclease H-like"/>
    <property type="match status" value="1"/>
</dbReference>
<evidence type="ECO:0000259" key="4">
    <source>
        <dbReference type="SMART" id="SM00479"/>
    </source>
</evidence>
<dbReference type="PANTHER" id="PTHR30231:SF4">
    <property type="entry name" value="PROTEIN NEN2"/>
    <property type="match status" value="1"/>
</dbReference>
<sequence>MIRFTPGSPEPGQAPPDWQGQLAQLAEHAQHPALQAFYQAGCPAADCALDDAPLIALDIETTGLNTRHDAIVSLGMVPFSLERIRCRDALYQVVKPTSELSDESITFHRITHSDIHQAPRVASVIETVLEALAGKLVVVHYQAIERGFLDQACRQALGEGLQFPVIDTMELEARLHRGDSEPNVFQRMFGKRKQSIRLADSRLRYNLPLYQAHHALTDAIATAELLQAQALTHYSPQVAVSRLWS</sequence>
<keyword evidence="3 5" id="KW-0269">Exonuclease</keyword>
<dbReference type="GO" id="GO:0004527">
    <property type="term" value="F:exonuclease activity"/>
    <property type="evidence" value="ECO:0007669"/>
    <property type="project" value="UniProtKB-KW"/>
</dbReference>
<comment type="caution">
    <text evidence="5">The sequence shown here is derived from an EMBL/GenBank/DDBJ whole genome shotgun (WGS) entry which is preliminary data.</text>
</comment>
<dbReference type="RefSeq" id="WP_123890486.1">
    <property type="nucleotide sequence ID" value="NZ_RKKU01000020.1"/>
</dbReference>
<organism evidence="5 6">
    <name type="scientific">Pseudomonas neustonica</name>
    <dbReference type="NCBI Taxonomy" id="2487346"/>
    <lineage>
        <taxon>Bacteria</taxon>
        <taxon>Pseudomonadati</taxon>
        <taxon>Pseudomonadota</taxon>
        <taxon>Gammaproteobacteria</taxon>
        <taxon>Pseudomonadales</taxon>
        <taxon>Pseudomonadaceae</taxon>
        <taxon>Pseudomonas</taxon>
    </lineage>
</organism>
<dbReference type="Proteomes" id="UP000275199">
    <property type="component" value="Unassembled WGS sequence"/>
</dbReference>
<keyword evidence="1" id="KW-0540">Nuclease</keyword>
<dbReference type="CDD" id="cd06127">
    <property type="entry name" value="DEDDh"/>
    <property type="match status" value="1"/>
</dbReference>
<evidence type="ECO:0000256" key="3">
    <source>
        <dbReference type="ARBA" id="ARBA00022839"/>
    </source>
</evidence>
<accession>A0ABX9XHE0</accession>
<evidence type="ECO:0000256" key="2">
    <source>
        <dbReference type="ARBA" id="ARBA00022801"/>
    </source>
</evidence>
<reference evidence="5 6" key="1">
    <citation type="submission" date="2018-11" db="EMBL/GenBank/DDBJ databases">
        <authorList>
            <person name="Jang G.I."/>
            <person name="Hwang C.Y."/>
        </authorList>
    </citation>
    <scope>NUCLEOTIDE SEQUENCE [LARGE SCALE GENOMIC DNA]</scope>
    <source>
        <strain evidence="5 6">SSM26</strain>
    </source>
</reference>
<gene>
    <name evidence="5" type="ORF">EF096_14325</name>
</gene>
<evidence type="ECO:0000313" key="6">
    <source>
        <dbReference type="Proteomes" id="UP000275199"/>
    </source>
</evidence>
<evidence type="ECO:0000256" key="1">
    <source>
        <dbReference type="ARBA" id="ARBA00022722"/>
    </source>
</evidence>
<proteinExistence type="predicted"/>
<feature type="domain" description="Exonuclease" evidence="4">
    <location>
        <begin position="53"/>
        <end position="235"/>
    </location>
</feature>
<dbReference type="SMART" id="SM00479">
    <property type="entry name" value="EXOIII"/>
    <property type="match status" value="1"/>
</dbReference>
<dbReference type="InterPro" id="IPR012337">
    <property type="entry name" value="RNaseH-like_sf"/>
</dbReference>
<dbReference type="Gene3D" id="3.30.420.10">
    <property type="entry name" value="Ribonuclease H-like superfamily/Ribonuclease H"/>
    <property type="match status" value="1"/>
</dbReference>
<keyword evidence="6" id="KW-1185">Reference proteome</keyword>
<dbReference type="EMBL" id="RKKU01000020">
    <property type="protein sequence ID" value="ROZ82674.1"/>
    <property type="molecule type" value="Genomic_DNA"/>
</dbReference>
<dbReference type="InterPro" id="IPR013520">
    <property type="entry name" value="Ribonucl_H"/>
</dbReference>
<dbReference type="PANTHER" id="PTHR30231">
    <property type="entry name" value="DNA POLYMERASE III SUBUNIT EPSILON"/>
    <property type="match status" value="1"/>
</dbReference>
<name>A0ABX9XHE0_9PSED</name>
<dbReference type="InterPro" id="IPR036397">
    <property type="entry name" value="RNaseH_sf"/>
</dbReference>